<dbReference type="Proteomes" id="UP000736335">
    <property type="component" value="Unassembled WGS sequence"/>
</dbReference>
<reference evidence="2" key="2">
    <citation type="submission" date="2020-11" db="EMBL/GenBank/DDBJ databases">
        <authorList>
            <consortium name="DOE Joint Genome Institute"/>
            <person name="Kuo A."/>
            <person name="Miyauchi S."/>
            <person name="Kiss E."/>
            <person name="Drula E."/>
            <person name="Kohler A."/>
            <person name="Sanchez-Garcia M."/>
            <person name="Andreopoulos B."/>
            <person name="Barry K.W."/>
            <person name="Bonito G."/>
            <person name="Buee M."/>
            <person name="Carver A."/>
            <person name="Chen C."/>
            <person name="Cichocki N."/>
            <person name="Clum A."/>
            <person name="Culley D."/>
            <person name="Crous P.W."/>
            <person name="Fauchery L."/>
            <person name="Girlanda M."/>
            <person name="Hayes R."/>
            <person name="Keri Z."/>
            <person name="Labutti K."/>
            <person name="Lipzen A."/>
            <person name="Lombard V."/>
            <person name="Magnuson J."/>
            <person name="Maillard F."/>
            <person name="Morin E."/>
            <person name="Murat C."/>
            <person name="Nolan M."/>
            <person name="Ohm R."/>
            <person name="Pangilinan J."/>
            <person name="Pereira M."/>
            <person name="Perotto S."/>
            <person name="Peter M."/>
            <person name="Riley R."/>
            <person name="Sitrit Y."/>
            <person name="Stielow B."/>
            <person name="Szollosi G."/>
            <person name="Zifcakova L."/>
            <person name="Stursova M."/>
            <person name="Spatafora J.W."/>
            <person name="Tedersoo L."/>
            <person name="Vaario L.-M."/>
            <person name="Yamada A."/>
            <person name="Yan M."/>
            <person name="Wang P."/>
            <person name="Xu J."/>
            <person name="Bruns T."/>
            <person name="Baldrian P."/>
            <person name="Vilgalys R."/>
            <person name="Henrissat B."/>
            <person name="Grigoriev I.V."/>
            <person name="Hibbett D."/>
            <person name="Nagy L.G."/>
            <person name="Martin F.M."/>
        </authorList>
    </citation>
    <scope>NUCLEOTIDE SEQUENCE</scope>
    <source>
        <strain evidence="2">UH-Tt-Lm1</strain>
    </source>
</reference>
<name>A0A9P6L1A1_9AGAM</name>
<dbReference type="EMBL" id="WIUZ02000025">
    <property type="protein sequence ID" value="KAF9777988.1"/>
    <property type="molecule type" value="Genomic_DNA"/>
</dbReference>
<accession>A0A9P6L1A1</accession>
<dbReference type="OrthoDB" id="2755483at2759"/>
<comment type="caution">
    <text evidence="2">The sequence shown here is derived from an EMBL/GenBank/DDBJ whole genome shotgun (WGS) entry which is preliminary data.</text>
</comment>
<protein>
    <submittedName>
        <fullName evidence="2">Uncharacterized protein</fullName>
    </submittedName>
</protein>
<evidence type="ECO:0000313" key="3">
    <source>
        <dbReference type="Proteomes" id="UP000736335"/>
    </source>
</evidence>
<evidence type="ECO:0000256" key="1">
    <source>
        <dbReference type="SAM" id="MobiDB-lite"/>
    </source>
</evidence>
<feature type="region of interest" description="Disordered" evidence="1">
    <location>
        <begin position="1"/>
        <end position="20"/>
    </location>
</feature>
<dbReference type="AlphaFoldDB" id="A0A9P6L1A1"/>
<proteinExistence type="predicted"/>
<organism evidence="2 3">
    <name type="scientific">Thelephora terrestris</name>
    <dbReference type="NCBI Taxonomy" id="56493"/>
    <lineage>
        <taxon>Eukaryota</taxon>
        <taxon>Fungi</taxon>
        <taxon>Dikarya</taxon>
        <taxon>Basidiomycota</taxon>
        <taxon>Agaricomycotina</taxon>
        <taxon>Agaricomycetes</taxon>
        <taxon>Thelephorales</taxon>
        <taxon>Thelephoraceae</taxon>
        <taxon>Thelephora</taxon>
    </lineage>
</organism>
<keyword evidence="3" id="KW-1185">Reference proteome</keyword>
<reference evidence="2" key="1">
    <citation type="journal article" date="2020" name="Nat. Commun.">
        <title>Large-scale genome sequencing of mycorrhizal fungi provides insights into the early evolution of symbiotic traits.</title>
        <authorList>
            <person name="Miyauchi S."/>
            <person name="Kiss E."/>
            <person name="Kuo A."/>
            <person name="Drula E."/>
            <person name="Kohler A."/>
            <person name="Sanchez-Garcia M."/>
            <person name="Morin E."/>
            <person name="Andreopoulos B."/>
            <person name="Barry K.W."/>
            <person name="Bonito G."/>
            <person name="Buee M."/>
            <person name="Carver A."/>
            <person name="Chen C."/>
            <person name="Cichocki N."/>
            <person name="Clum A."/>
            <person name="Culley D."/>
            <person name="Crous P.W."/>
            <person name="Fauchery L."/>
            <person name="Girlanda M."/>
            <person name="Hayes R.D."/>
            <person name="Keri Z."/>
            <person name="LaButti K."/>
            <person name="Lipzen A."/>
            <person name="Lombard V."/>
            <person name="Magnuson J."/>
            <person name="Maillard F."/>
            <person name="Murat C."/>
            <person name="Nolan M."/>
            <person name="Ohm R.A."/>
            <person name="Pangilinan J."/>
            <person name="Pereira M.F."/>
            <person name="Perotto S."/>
            <person name="Peter M."/>
            <person name="Pfister S."/>
            <person name="Riley R."/>
            <person name="Sitrit Y."/>
            <person name="Stielow J.B."/>
            <person name="Szollosi G."/>
            <person name="Zifcakova L."/>
            <person name="Stursova M."/>
            <person name="Spatafora J.W."/>
            <person name="Tedersoo L."/>
            <person name="Vaario L.M."/>
            <person name="Yamada A."/>
            <person name="Yan M."/>
            <person name="Wang P."/>
            <person name="Xu J."/>
            <person name="Bruns T."/>
            <person name="Baldrian P."/>
            <person name="Vilgalys R."/>
            <person name="Dunand C."/>
            <person name="Henrissat B."/>
            <person name="Grigoriev I.V."/>
            <person name="Hibbett D."/>
            <person name="Nagy L.G."/>
            <person name="Martin F.M."/>
        </authorList>
    </citation>
    <scope>NUCLEOTIDE SEQUENCE</scope>
    <source>
        <strain evidence="2">UH-Tt-Lm1</strain>
    </source>
</reference>
<evidence type="ECO:0000313" key="2">
    <source>
        <dbReference type="EMBL" id="KAF9777988.1"/>
    </source>
</evidence>
<sequence length="279" mass="31160">MSTSTQPRAQTTRMPGDLVSTSFDDLSPTQWLNYLCGLEPVAPEQMTFPDDTFEAALFPASLDHSYLCEPLPVETQPEVQPTDVDKSATVCVVHPSSVSLSPLPSLPSPQPLMFQPPKWHEIPQTPHNRGRTQRGHTPSEPILFQVSGYPGVNVGDALRDTFTGLENGNDLIILGSKKTAFSCRFSFPGYPRNESPQIFTTYWNKEHDPIPCSVLAHRVARKLKGYLDEMNDLPMDSSIDRKWKVGEGFMQLNNMYLAKLEPTSRGSFQPQVWVVDPTV</sequence>
<gene>
    <name evidence="2" type="ORF">BJ322DRAFT_510417</name>
</gene>